<dbReference type="InterPro" id="IPR002048">
    <property type="entry name" value="EF_hand_dom"/>
</dbReference>
<dbReference type="GO" id="GO:0005509">
    <property type="term" value="F:calcium ion binding"/>
    <property type="evidence" value="ECO:0007669"/>
    <property type="project" value="InterPro"/>
</dbReference>
<dbReference type="PROSITE" id="PS00018">
    <property type="entry name" value="EF_HAND_1"/>
    <property type="match status" value="1"/>
</dbReference>
<dbReference type="InterPro" id="IPR018247">
    <property type="entry name" value="EF_Hand_1_Ca_BS"/>
</dbReference>
<proteinExistence type="predicted"/>
<name>A0A9W6DQS2_9EURO</name>
<evidence type="ECO:0000256" key="1">
    <source>
        <dbReference type="ARBA" id="ARBA00022837"/>
    </source>
</evidence>
<reference evidence="3" key="1">
    <citation type="submission" date="2022-07" db="EMBL/GenBank/DDBJ databases">
        <title>Taxonomy of Aspergillus series Nigri: significant species reduction supported by multi-species coalescent approaches.</title>
        <authorList>
            <person name="Bian C."/>
            <person name="Kusuya Y."/>
            <person name="Sklenar F."/>
            <person name="D'hooge E."/>
            <person name="Yaguchi T."/>
            <person name="Takahashi H."/>
            <person name="Hubka V."/>
        </authorList>
    </citation>
    <scope>NUCLEOTIDE SEQUENCE</scope>
    <source>
        <strain evidence="3">CBS 733.88</strain>
    </source>
</reference>
<feature type="domain" description="EF-hand" evidence="2">
    <location>
        <begin position="11"/>
        <end position="46"/>
    </location>
</feature>
<evidence type="ECO:0000313" key="3">
    <source>
        <dbReference type="EMBL" id="GKZ24066.1"/>
    </source>
</evidence>
<dbReference type="InterPro" id="IPR011992">
    <property type="entry name" value="EF-hand-dom_pair"/>
</dbReference>
<evidence type="ECO:0000313" key="4">
    <source>
        <dbReference type="Proteomes" id="UP001143548"/>
    </source>
</evidence>
<dbReference type="Gene3D" id="1.10.238.10">
    <property type="entry name" value="EF-hand"/>
    <property type="match status" value="1"/>
</dbReference>
<organism evidence="3 4">
    <name type="scientific">Aspergillus brasiliensis</name>
    <dbReference type="NCBI Taxonomy" id="319629"/>
    <lineage>
        <taxon>Eukaryota</taxon>
        <taxon>Fungi</taxon>
        <taxon>Dikarya</taxon>
        <taxon>Ascomycota</taxon>
        <taxon>Pezizomycotina</taxon>
        <taxon>Eurotiomycetes</taxon>
        <taxon>Eurotiomycetidae</taxon>
        <taxon>Eurotiales</taxon>
        <taxon>Aspergillaceae</taxon>
        <taxon>Aspergillus</taxon>
        <taxon>Aspergillus subgen. Circumdati</taxon>
    </lineage>
</organism>
<gene>
    <name evidence="3" type="ORF">AbraCBS73388_010680</name>
</gene>
<dbReference type="EMBL" id="BROQ01000078">
    <property type="protein sequence ID" value="GKZ24066.1"/>
    <property type="molecule type" value="Genomic_DNA"/>
</dbReference>
<dbReference type="PROSITE" id="PS50222">
    <property type="entry name" value="EF_HAND_2"/>
    <property type="match status" value="1"/>
</dbReference>
<dbReference type="SUPFAM" id="SSF47473">
    <property type="entry name" value="EF-hand"/>
    <property type="match status" value="1"/>
</dbReference>
<accession>A0A9W6DQS2</accession>
<dbReference type="AlphaFoldDB" id="A0A9W6DQS2"/>
<protein>
    <recommendedName>
        <fullName evidence="2">EF-hand domain-containing protein</fullName>
    </recommendedName>
</protein>
<comment type="caution">
    <text evidence="3">The sequence shown here is derived from an EMBL/GenBank/DDBJ whole genome shotgun (WGS) entry which is preliminary data.</text>
</comment>
<sequence length="437" mass="50449">MSASESKGTQGFYEELKALFQQADKSGEGKLALPEFKAAVKGSSSGSQLNDMQLEAMFNFYDEEKTGFVSFEMLPYEIRLLIWEDLIRQGSLAILRTSRALYHDIADRLYDTFDIHLSPLFEDPWIDIRCRLLHANWVIEERDYPRWMKLARLPYHRVKLVIHLYAPDPDDPAQFAILWAKASRLVRIINAPDDAREDSDSEDEDSGYWSELDTRYKSEFDIYEQSDCYEDSQKPSMTMSIHLRKKHCVDWLSNGEVTSTLRSFGYGADFNEILLPFCRLTGVGSFCVIPDTPEMDEIADWGFINYASAFIASEGFVTLNDTIYSRAPEYRDLVRTFDDIASLVTERDDFMKHLPFKSPIHGRTAKLICHDYRAHMLEDIETKPKLLCLEKHLHRMRHVSLLRDYSDTTTMADPDLESLVPAGFPGVILYNSMELMI</sequence>
<keyword evidence="1" id="KW-0106">Calcium</keyword>
<evidence type="ECO:0000259" key="2">
    <source>
        <dbReference type="PROSITE" id="PS50222"/>
    </source>
</evidence>
<dbReference type="Proteomes" id="UP001143548">
    <property type="component" value="Unassembled WGS sequence"/>
</dbReference>